<dbReference type="Pfam" id="PF04149">
    <property type="entry name" value="DUF397"/>
    <property type="match status" value="1"/>
</dbReference>
<dbReference type="RefSeq" id="WP_203939028.1">
    <property type="nucleotide sequence ID" value="NZ_BAAAGJ010000002.1"/>
</dbReference>
<gene>
    <name evidence="2" type="ORF">Sya03_31080</name>
</gene>
<dbReference type="AlphaFoldDB" id="A0A8J3Y858"/>
<organism evidence="2 3">
    <name type="scientific">Spirilliplanes yamanashiensis</name>
    <dbReference type="NCBI Taxonomy" id="42233"/>
    <lineage>
        <taxon>Bacteria</taxon>
        <taxon>Bacillati</taxon>
        <taxon>Actinomycetota</taxon>
        <taxon>Actinomycetes</taxon>
        <taxon>Micromonosporales</taxon>
        <taxon>Micromonosporaceae</taxon>
        <taxon>Spirilliplanes</taxon>
    </lineage>
</organism>
<accession>A0A8J3Y858</accession>
<protein>
    <recommendedName>
        <fullName evidence="1">DUF397 domain-containing protein</fullName>
    </recommendedName>
</protein>
<feature type="domain" description="DUF397" evidence="1">
    <location>
        <begin position="8"/>
        <end position="58"/>
    </location>
</feature>
<reference evidence="2" key="1">
    <citation type="submission" date="2021-01" db="EMBL/GenBank/DDBJ databases">
        <title>Whole genome shotgun sequence of Spirilliplanes yamanashiensis NBRC 15828.</title>
        <authorList>
            <person name="Komaki H."/>
            <person name="Tamura T."/>
        </authorList>
    </citation>
    <scope>NUCLEOTIDE SEQUENCE</scope>
    <source>
        <strain evidence="2">NBRC 15828</strain>
    </source>
</reference>
<evidence type="ECO:0000259" key="1">
    <source>
        <dbReference type="Pfam" id="PF04149"/>
    </source>
</evidence>
<sequence>MSPETGRLVWRRSPACGNGACVEVAFDGDRVLVRDSKHPEREPLAFTTEEWRSFTAGVVAGAFTQN</sequence>
<proteinExistence type="predicted"/>
<dbReference type="InterPro" id="IPR007278">
    <property type="entry name" value="DUF397"/>
</dbReference>
<keyword evidence="3" id="KW-1185">Reference proteome</keyword>
<comment type="caution">
    <text evidence="2">The sequence shown here is derived from an EMBL/GenBank/DDBJ whole genome shotgun (WGS) entry which is preliminary data.</text>
</comment>
<name>A0A8J3Y858_9ACTN</name>
<dbReference type="Proteomes" id="UP000652013">
    <property type="component" value="Unassembled WGS sequence"/>
</dbReference>
<evidence type="ECO:0000313" key="2">
    <source>
        <dbReference type="EMBL" id="GIJ03756.1"/>
    </source>
</evidence>
<dbReference type="EMBL" id="BOOY01000025">
    <property type="protein sequence ID" value="GIJ03756.1"/>
    <property type="molecule type" value="Genomic_DNA"/>
</dbReference>
<evidence type="ECO:0000313" key="3">
    <source>
        <dbReference type="Proteomes" id="UP000652013"/>
    </source>
</evidence>